<feature type="chain" id="PRO_5044235482" description="N-acetyltransferase domain-containing protein" evidence="3">
    <location>
        <begin position="25"/>
        <end position="213"/>
    </location>
</feature>
<evidence type="ECO:0000313" key="6">
    <source>
        <dbReference type="Proteomes" id="UP001515480"/>
    </source>
</evidence>
<keyword evidence="1" id="KW-0808">Transferase</keyword>
<dbReference type="PROSITE" id="PS51186">
    <property type="entry name" value="GNAT"/>
    <property type="match status" value="1"/>
</dbReference>
<sequence length="213" mass="23234">MLLHSVVVAACWVLPAFLLWKVSRKSGQSQKAPVNRAVPKVNVRIVDYHKDGVLVGALLNAYSKDPMGDGQPLPEDIQKNVASELAKVPGAFSVLAFADDVAVGLCNCLEGFSTFKCKRLINIHDCFVLPDHRGLGAVDAMLNEVERVATARGACKITLEVLSNNPRAQRVYNRNGFEAYQLDPAAGHALFWQKVLKSPASSKRRGSKSPARR</sequence>
<dbReference type="EMBL" id="JBGBPQ010000003">
    <property type="protein sequence ID" value="KAL1526736.1"/>
    <property type="molecule type" value="Genomic_DNA"/>
</dbReference>
<proteinExistence type="predicted"/>
<evidence type="ECO:0000256" key="3">
    <source>
        <dbReference type="SAM" id="SignalP"/>
    </source>
</evidence>
<evidence type="ECO:0000256" key="2">
    <source>
        <dbReference type="ARBA" id="ARBA00023315"/>
    </source>
</evidence>
<dbReference type="SUPFAM" id="SSF55729">
    <property type="entry name" value="Acyl-CoA N-acyltransferases (Nat)"/>
    <property type="match status" value="1"/>
</dbReference>
<organism evidence="5 6">
    <name type="scientific">Prymnesium parvum</name>
    <name type="common">Toxic golden alga</name>
    <dbReference type="NCBI Taxonomy" id="97485"/>
    <lineage>
        <taxon>Eukaryota</taxon>
        <taxon>Haptista</taxon>
        <taxon>Haptophyta</taxon>
        <taxon>Prymnesiophyceae</taxon>
        <taxon>Prymnesiales</taxon>
        <taxon>Prymnesiaceae</taxon>
        <taxon>Prymnesium</taxon>
    </lineage>
</organism>
<dbReference type="InterPro" id="IPR016181">
    <property type="entry name" value="Acyl_CoA_acyltransferase"/>
</dbReference>
<accession>A0AB34K0W6</accession>
<keyword evidence="3" id="KW-0732">Signal</keyword>
<comment type="caution">
    <text evidence="5">The sequence shown here is derived from an EMBL/GenBank/DDBJ whole genome shotgun (WGS) entry which is preliminary data.</text>
</comment>
<dbReference type="GO" id="GO:0016747">
    <property type="term" value="F:acyltransferase activity, transferring groups other than amino-acyl groups"/>
    <property type="evidence" value="ECO:0007669"/>
    <property type="project" value="InterPro"/>
</dbReference>
<dbReference type="InterPro" id="IPR000182">
    <property type="entry name" value="GNAT_dom"/>
</dbReference>
<dbReference type="Pfam" id="PF00583">
    <property type="entry name" value="Acetyltransf_1"/>
    <property type="match status" value="1"/>
</dbReference>
<dbReference type="AlphaFoldDB" id="A0AB34K0W6"/>
<feature type="domain" description="N-acetyltransferase" evidence="4">
    <location>
        <begin position="41"/>
        <end position="197"/>
    </location>
</feature>
<feature type="signal peptide" evidence="3">
    <location>
        <begin position="1"/>
        <end position="24"/>
    </location>
</feature>
<dbReference type="PANTHER" id="PTHR43877:SF2">
    <property type="entry name" value="AMINOALKYLPHOSPHONATE N-ACETYLTRANSFERASE-RELATED"/>
    <property type="match status" value="1"/>
</dbReference>
<keyword evidence="2" id="KW-0012">Acyltransferase</keyword>
<dbReference type="Gene3D" id="3.40.630.30">
    <property type="match status" value="1"/>
</dbReference>
<name>A0AB34K0W6_PRYPA</name>
<gene>
    <name evidence="5" type="ORF">AB1Y20_015432</name>
</gene>
<evidence type="ECO:0000313" key="5">
    <source>
        <dbReference type="EMBL" id="KAL1526736.1"/>
    </source>
</evidence>
<dbReference type="InterPro" id="IPR050832">
    <property type="entry name" value="Bact_Acetyltransf"/>
</dbReference>
<evidence type="ECO:0000256" key="1">
    <source>
        <dbReference type="ARBA" id="ARBA00022679"/>
    </source>
</evidence>
<protein>
    <recommendedName>
        <fullName evidence="4">N-acetyltransferase domain-containing protein</fullName>
    </recommendedName>
</protein>
<keyword evidence="6" id="KW-1185">Reference proteome</keyword>
<dbReference type="CDD" id="cd04301">
    <property type="entry name" value="NAT_SF"/>
    <property type="match status" value="1"/>
</dbReference>
<dbReference type="Proteomes" id="UP001515480">
    <property type="component" value="Unassembled WGS sequence"/>
</dbReference>
<dbReference type="PANTHER" id="PTHR43877">
    <property type="entry name" value="AMINOALKYLPHOSPHONATE N-ACETYLTRANSFERASE-RELATED-RELATED"/>
    <property type="match status" value="1"/>
</dbReference>
<evidence type="ECO:0000259" key="4">
    <source>
        <dbReference type="PROSITE" id="PS51186"/>
    </source>
</evidence>
<reference evidence="5 6" key="1">
    <citation type="journal article" date="2024" name="Science">
        <title>Giant polyketide synthase enzymes in the biosynthesis of giant marine polyether toxins.</title>
        <authorList>
            <person name="Fallon T.R."/>
            <person name="Shende V.V."/>
            <person name="Wierzbicki I.H."/>
            <person name="Pendleton A.L."/>
            <person name="Watervoot N.F."/>
            <person name="Auber R.P."/>
            <person name="Gonzalez D.J."/>
            <person name="Wisecaver J.H."/>
            <person name="Moore B.S."/>
        </authorList>
    </citation>
    <scope>NUCLEOTIDE SEQUENCE [LARGE SCALE GENOMIC DNA]</scope>
    <source>
        <strain evidence="5 6">12B1</strain>
    </source>
</reference>